<name>A0A399PTD2_9MICO</name>
<accession>A0A399PTD2</accession>
<feature type="region of interest" description="Disordered" evidence="1">
    <location>
        <begin position="1"/>
        <end position="22"/>
    </location>
</feature>
<comment type="caution">
    <text evidence="3">The sequence shown here is derived from an EMBL/GenBank/DDBJ whole genome shotgun (WGS) entry which is preliminary data.</text>
</comment>
<feature type="transmembrane region" description="Helical" evidence="2">
    <location>
        <begin position="195"/>
        <end position="217"/>
    </location>
</feature>
<evidence type="ECO:0000256" key="2">
    <source>
        <dbReference type="SAM" id="Phobius"/>
    </source>
</evidence>
<evidence type="ECO:0000313" key="4">
    <source>
        <dbReference type="Proteomes" id="UP000265361"/>
    </source>
</evidence>
<keyword evidence="2" id="KW-1133">Transmembrane helix</keyword>
<gene>
    <name evidence="3" type="ORF">DZF97_11450</name>
</gene>
<feature type="transmembrane region" description="Helical" evidence="2">
    <location>
        <begin position="142"/>
        <end position="161"/>
    </location>
</feature>
<keyword evidence="2" id="KW-0472">Membrane</keyword>
<feature type="transmembrane region" description="Helical" evidence="2">
    <location>
        <begin position="118"/>
        <end position="136"/>
    </location>
</feature>
<dbReference type="RefSeq" id="WP_434513068.1">
    <property type="nucleotide sequence ID" value="NZ_CP162946.1"/>
</dbReference>
<feature type="transmembrane region" description="Helical" evidence="2">
    <location>
        <begin position="76"/>
        <end position="97"/>
    </location>
</feature>
<evidence type="ECO:0000313" key="3">
    <source>
        <dbReference type="EMBL" id="RIJ07987.1"/>
    </source>
</evidence>
<evidence type="ECO:0000256" key="1">
    <source>
        <dbReference type="SAM" id="MobiDB-lite"/>
    </source>
</evidence>
<keyword evidence="2" id="KW-0812">Transmembrane</keyword>
<dbReference type="EMBL" id="QWED01000377">
    <property type="protein sequence ID" value="RIJ07987.1"/>
    <property type="molecule type" value="Genomic_DNA"/>
</dbReference>
<dbReference type="Proteomes" id="UP000265361">
    <property type="component" value="Unassembled WGS sequence"/>
</dbReference>
<dbReference type="AlphaFoldDB" id="A0A399PTD2"/>
<evidence type="ECO:0008006" key="5">
    <source>
        <dbReference type="Google" id="ProtNLM"/>
    </source>
</evidence>
<sequence length="229" mass="24108">MDQAALTHDRTVDDDGPAPDPREMHALMEDQRRVAVDAQMSFVWVMEVCWGVAWILGYTALWLIDGSDAVSLPLPVAVGIFAGLIVLSSIVSIVLGIRNAPGVESSPESAWQGRVYGISWSVAMVSVYVLGIGLAVNDAPTRLLSIFYTSGFSFVAGLMLLSTAALVRSRSSLLLGSILVVAALVAPFAGYPGNYIVMAVVGGGAYLVTGIAAALLAGRTRRSLRARLG</sequence>
<feature type="transmembrane region" description="Helical" evidence="2">
    <location>
        <begin position="173"/>
        <end position="189"/>
    </location>
</feature>
<proteinExistence type="predicted"/>
<feature type="transmembrane region" description="Helical" evidence="2">
    <location>
        <begin position="42"/>
        <end position="64"/>
    </location>
</feature>
<protein>
    <recommendedName>
        <fullName evidence="5">Integral membrane protein</fullName>
    </recommendedName>
</protein>
<organism evidence="3 4">
    <name type="scientific">Clavibacter nebraskensis</name>
    <dbReference type="NCBI Taxonomy" id="31963"/>
    <lineage>
        <taxon>Bacteria</taxon>
        <taxon>Bacillati</taxon>
        <taxon>Actinomycetota</taxon>
        <taxon>Actinomycetes</taxon>
        <taxon>Micrococcales</taxon>
        <taxon>Microbacteriaceae</taxon>
        <taxon>Clavibacter</taxon>
    </lineage>
</organism>
<reference evidence="3 4" key="1">
    <citation type="submission" date="2018-08" db="EMBL/GenBank/DDBJ databases">
        <title>Genome Sequence of Clavibacter michiganensis Subspecies type strains, and the Atypical Peach-Colored Strains Isolated from Tomato.</title>
        <authorList>
            <person name="Osdaghi E."/>
            <person name="Portier P."/>
            <person name="Briand M."/>
            <person name="Jacques M.-A."/>
        </authorList>
    </citation>
    <scope>NUCLEOTIDE SEQUENCE [LARGE SCALE GENOMIC DNA]</scope>
    <source>
        <strain evidence="3 4">CFBP 7577</strain>
    </source>
</reference>